<keyword evidence="2" id="KW-1185">Reference proteome</keyword>
<dbReference type="AlphaFoldDB" id="A0A6I6ML05"/>
<protein>
    <submittedName>
        <fullName evidence="1">Uncharacterized protein</fullName>
    </submittedName>
</protein>
<dbReference type="EMBL" id="CP047045">
    <property type="protein sequence ID" value="QGZ94701.1"/>
    <property type="molecule type" value="Genomic_DNA"/>
</dbReference>
<accession>A0A6I6ML05</accession>
<dbReference type="Proteomes" id="UP000431269">
    <property type="component" value="Chromosome"/>
</dbReference>
<organism evidence="1 2">
    <name type="scientific">Terricaulis silvestris</name>
    <dbReference type="NCBI Taxonomy" id="2686094"/>
    <lineage>
        <taxon>Bacteria</taxon>
        <taxon>Pseudomonadati</taxon>
        <taxon>Pseudomonadota</taxon>
        <taxon>Alphaproteobacteria</taxon>
        <taxon>Caulobacterales</taxon>
        <taxon>Caulobacteraceae</taxon>
        <taxon>Terricaulis</taxon>
    </lineage>
</organism>
<gene>
    <name evidence="1" type="ORF">DSM104635_01531</name>
</gene>
<proteinExistence type="predicted"/>
<evidence type="ECO:0000313" key="2">
    <source>
        <dbReference type="Proteomes" id="UP000431269"/>
    </source>
</evidence>
<reference evidence="2" key="1">
    <citation type="submission" date="2019-12" db="EMBL/GenBank/DDBJ databases">
        <title>Complete genome of Terracaulis silvestris 0127_4.</title>
        <authorList>
            <person name="Vieira S."/>
            <person name="Riedel T."/>
            <person name="Sproer C."/>
            <person name="Pascual J."/>
            <person name="Boedeker C."/>
            <person name="Overmann J."/>
        </authorList>
    </citation>
    <scope>NUCLEOTIDE SEQUENCE [LARGE SCALE GENOMIC DNA]</scope>
    <source>
        <strain evidence="2">0127_4</strain>
    </source>
</reference>
<dbReference type="KEGG" id="tsv:DSM104635_01531"/>
<evidence type="ECO:0000313" key="1">
    <source>
        <dbReference type="EMBL" id="QGZ94701.1"/>
    </source>
</evidence>
<sequence length="34" mass="3509">MAAATAVVMAAAGTETRLSQTVGKTRALRFTAKQ</sequence>
<name>A0A6I6ML05_9CAUL</name>